<keyword evidence="4" id="KW-0119">Carbohydrate metabolism</keyword>
<dbReference type="Gene3D" id="2.160.20.10">
    <property type="entry name" value="Single-stranded right-handed beta-helix, Pectin lyase-like"/>
    <property type="match status" value="2"/>
</dbReference>
<dbReference type="GO" id="GO:0005576">
    <property type="term" value="C:extracellular region"/>
    <property type="evidence" value="ECO:0007669"/>
    <property type="project" value="UniProtKB-SubCell"/>
</dbReference>
<evidence type="ECO:0000313" key="8">
    <source>
        <dbReference type="Proteomes" id="UP001170717"/>
    </source>
</evidence>
<dbReference type="InterPro" id="IPR013320">
    <property type="entry name" value="ConA-like_dom_sf"/>
</dbReference>
<evidence type="ECO:0000256" key="5">
    <source>
        <dbReference type="SAM" id="MobiDB-lite"/>
    </source>
</evidence>
<dbReference type="Pfam" id="PF00544">
    <property type="entry name" value="Pectate_lyase_4"/>
    <property type="match status" value="1"/>
</dbReference>
<dbReference type="GO" id="GO:0030570">
    <property type="term" value="F:pectate lyase activity"/>
    <property type="evidence" value="ECO:0007669"/>
    <property type="project" value="InterPro"/>
</dbReference>
<feature type="region of interest" description="Disordered" evidence="5">
    <location>
        <begin position="1630"/>
        <end position="1652"/>
    </location>
</feature>
<feature type="compositionally biased region" description="Polar residues" evidence="5">
    <location>
        <begin position="1635"/>
        <end position="1647"/>
    </location>
</feature>
<dbReference type="InterPro" id="IPR045032">
    <property type="entry name" value="PEL"/>
</dbReference>
<dbReference type="Proteomes" id="UP001170717">
    <property type="component" value="Unassembled WGS sequence"/>
</dbReference>
<dbReference type="EMBL" id="JAUOQI010000013">
    <property type="protein sequence ID" value="MDO6578865.1"/>
    <property type="molecule type" value="Genomic_DNA"/>
</dbReference>
<dbReference type="GO" id="GO:0030599">
    <property type="term" value="F:pectinesterase activity"/>
    <property type="evidence" value="ECO:0007669"/>
    <property type="project" value="InterPro"/>
</dbReference>
<dbReference type="GO" id="GO:0042545">
    <property type="term" value="P:cell wall modification"/>
    <property type="evidence" value="ECO:0007669"/>
    <property type="project" value="InterPro"/>
</dbReference>
<dbReference type="PANTHER" id="PTHR31683:SF18">
    <property type="entry name" value="PECTATE LYASE 21-RELATED"/>
    <property type="match status" value="1"/>
</dbReference>
<comment type="subcellular location">
    <subcellularLocation>
        <location evidence="4">Secreted</location>
    </subcellularLocation>
</comment>
<dbReference type="GO" id="GO:0000272">
    <property type="term" value="P:polysaccharide catabolic process"/>
    <property type="evidence" value="ECO:0007669"/>
    <property type="project" value="UniProtKB-KW"/>
</dbReference>
<dbReference type="InterPro" id="IPR011050">
    <property type="entry name" value="Pectin_lyase_fold/virulence"/>
</dbReference>
<dbReference type="PANTHER" id="PTHR31683">
    <property type="entry name" value="PECTATE LYASE 18-RELATED"/>
    <property type="match status" value="1"/>
</dbReference>
<evidence type="ECO:0000256" key="4">
    <source>
        <dbReference type="RuleBase" id="RU361173"/>
    </source>
</evidence>
<dbReference type="SMART" id="SM00656">
    <property type="entry name" value="Amb_all"/>
    <property type="match status" value="1"/>
</dbReference>
<dbReference type="Pfam" id="PF01095">
    <property type="entry name" value="Pectinesterase"/>
    <property type="match status" value="1"/>
</dbReference>
<evidence type="ECO:0000259" key="6">
    <source>
        <dbReference type="SMART" id="SM00656"/>
    </source>
</evidence>
<reference evidence="7" key="1">
    <citation type="submission" date="2023-07" db="EMBL/GenBank/DDBJ databases">
        <title>Genome content predicts the carbon catabolic preferences of heterotrophic bacteria.</title>
        <authorList>
            <person name="Gralka M."/>
        </authorList>
    </citation>
    <scope>NUCLEOTIDE SEQUENCE</scope>
    <source>
        <strain evidence="7">F2M12</strain>
    </source>
</reference>
<dbReference type="SUPFAM" id="SSF49899">
    <property type="entry name" value="Concanavalin A-like lectins/glucanases"/>
    <property type="match status" value="1"/>
</dbReference>
<evidence type="ECO:0000256" key="3">
    <source>
        <dbReference type="ARBA" id="ARBA00023239"/>
    </source>
</evidence>
<comment type="similarity">
    <text evidence="4">Belongs to the polysaccharide lyase 1 family.</text>
</comment>
<dbReference type="Gene3D" id="2.60.40.1080">
    <property type="match status" value="1"/>
</dbReference>
<keyword evidence="1" id="KW-0378">Hydrolase</keyword>
<evidence type="ECO:0000256" key="2">
    <source>
        <dbReference type="ARBA" id="ARBA00023085"/>
    </source>
</evidence>
<comment type="caution">
    <text evidence="7">The sequence shown here is derived from an EMBL/GenBank/DDBJ whole genome shotgun (WGS) entry which is preliminary data.</text>
</comment>
<feature type="domain" description="Pectate lyase" evidence="6">
    <location>
        <begin position="1745"/>
        <end position="1961"/>
    </location>
</feature>
<keyword evidence="4" id="KW-0964">Secreted</keyword>
<keyword evidence="3 4" id="KW-0456">Lyase</keyword>
<name>A0AAW7Z6P0_9ALTE</name>
<dbReference type="InterPro" id="IPR000070">
    <property type="entry name" value="Pectinesterase_cat"/>
</dbReference>
<accession>A0AAW7Z6P0</accession>
<dbReference type="Gene3D" id="2.60.120.560">
    <property type="entry name" value="Exo-inulinase, domain 1"/>
    <property type="match status" value="1"/>
</dbReference>
<sequence length="2044" mass="219394">MKLTKIAALVGGVILISACGEKSNTNVTLPPDPALTGVFVDSPVSGLGYTSASVPDGVTNASGEFSYFRGEQLSFHIGDLIFPDAPASSVISPLDLFATDNPFNQSVVNTIRLLQSLDIDGDASNGISVSDSAANVAVATLDDGQSLGDFFNQSDADFAADVEIWLGSAGGASSTLVDKATAVTHFVNYLETDLGTLFPNTFDVTKFTGEIYAPNIKGRTVSQATYTFTPSDETNLAGGFVRVHGETNVTGSYTFSFGRKVITLNYDDQTEHLISRAYNTVNDVYSLCVVSGEEATTNALALQVESCLAKDDPAAYLFAFTQAQSDAQLMKLEEAANAIQAALEENFDTDTDTFFSSSYKRLSDEPDAGALYYVTGGSPLVDATTGQLTLEGDRFSIGNAAQNPGANTSSSNTVGSGIYNLSEGFTISFDVISHNSGGSFSLYVDNNTTGQDNSVHGAASKFVSEGLADGAIVAGERFTYTYEPGDDIGGGDPTAPDAKILDSSITNSFFQLRTDSSATITIDNLKIETIADAVEPPPPSEPDPTEPEEPVIIPSVSLPLSLSFAEESEDIFSTNFAAIENGEGEQVPMLSITGGSVTQVATGIELDGGRFTLGNTEPDVISSSDDTSSTGALDLSRPYTVVFDVISAEDTEGDNHFQIYVDNNTSGSANSHLGGDSRFFNEPVVDLVAGTTMTVEGQVATPNSYLQFRTESGSVVVIDNIHIEYIEANVLLDETFETDIDTFFSAEYKATDATTPFYSVTGGGSGITITDGELSMDSARFTLGNTTPEIDTTAEDTTTTGVLDLSREYTISMDVIAIEDAEANNNFQIYVDNNTSSSGKSIHGSDSKFYSELITSLIPGQKLTIEGLVATPTSFLQMRTESGGKVVIDNVVIAYVGDAPNNSQFNCDSEPELYFCDDFAEGSLDNFTLIADDAGTNGPQGVFDILDDDGNNVLRYTAGGEGGEILLVKETALSGLPESGNYYVEARIRPRQNSTTRNKQLFLMGRYVSAGNWYAGGLNIQNSSSSTQVEVAISTDGSIARPVQKKSPILLGEKEETDGTWYRVRFDMDGENLTVYLDGENMGSTVDSTYNAAGLIGIFTNNRSFELDDLKVGNPLVKPVQLTLDYKEPNWETTTSSDPLFIYVTAVQDDGITEDTFTVTTSDANVLTIAQDGPQVTLTPTAEGNAIVTITSGSDPTLVKHIAVTVEEGFIMPTAAYGDLSADTIPSSGNQNAYVDTLLTLTFDDTPTLGSSGEIRIYNASDDTLVDVVNVAGDTDYIGFKGQERQRKVNYRPVYVKGNSLVVKPHTNALDYGHSYYVSIGDNVLTSGTLNGETFVGLGKDADWAFSTREAAPSGNSIVVDDDAEADFRTVQGALNHIMQNVPVETPSNVTIRDGEYQEMLFLRGNNKVTLQGESRDNTLVYYDNFESFNSGSGKSEAPSTGTPSGGRSVFLIEGVDDLTFNNFTLKNSHIRSNAYSNQAETLYFNSDAGRLTAVRMNFVSEQDTLLLKGFSWFYQSLVAGNVDFIWGYVDTALFEESEIRTIGDSKNGDPEEDTAGGYILQARVPEITNKGFIFLNNQFTHGPGPIGNGVLDNSTYIARSGGSADYFDNITLINNRFDTHIATRGWAGEGVRNQPATNPSPATSTAGWREYGSMDINGNPLDLSAREFVYILSESEVAALTNRSDIFSHFNNGEGWEPQAPNVPEIAPAPTFTASGFAQYSFDLTGGAGGTVVTVDNGLDLKTALDNASAANTPITIYVDGTITDANSGGTGSAIEIRDMNDVSIIGVANRGEFDGIGILIKRANNVIIRNLRIHHVLTEGKDAISIEGDNDGSSTSNIWIDHNELYSTLAVDKDFYDGLVDSKRGAKNITISYNYLHDHWKASLHGHTESDTSSASTERLITFHHNRFENIESRLPLFRYGHGHLYNNYYNQISSTAINSRIGAELQIENNVFENTKNPIVSFYSDVIGYWNTSGNVFGEGVTWSEPEEGDVVAGPDATPTSSFEVPYDYVLENADVVKQRVINHSGVGKIIQDMSAIPGKH</sequence>
<gene>
    <name evidence="7" type="ORF">Q4527_15775</name>
</gene>
<dbReference type="InterPro" id="IPR012334">
    <property type="entry name" value="Pectin_lyas_fold"/>
</dbReference>
<dbReference type="RefSeq" id="WP_061997890.1">
    <property type="nucleotide sequence ID" value="NZ_CAXIBE010000004.1"/>
</dbReference>
<evidence type="ECO:0000256" key="1">
    <source>
        <dbReference type="ARBA" id="ARBA00022801"/>
    </source>
</evidence>
<keyword evidence="4" id="KW-0624">Polysaccharide degradation</keyword>
<keyword evidence="2" id="KW-0063">Aspartyl esterase</keyword>
<dbReference type="InterPro" id="IPR002022">
    <property type="entry name" value="Pec_lyase"/>
</dbReference>
<dbReference type="SUPFAM" id="SSF51126">
    <property type="entry name" value="Pectin lyase-like"/>
    <property type="match status" value="2"/>
</dbReference>
<protein>
    <submittedName>
        <fullName evidence="7">Pectinesterase family protein</fullName>
    </submittedName>
</protein>
<proteinExistence type="inferred from homology"/>
<organism evidence="7 8">
    <name type="scientific">Alteromonas stellipolaris</name>
    <dbReference type="NCBI Taxonomy" id="233316"/>
    <lineage>
        <taxon>Bacteria</taxon>
        <taxon>Pseudomonadati</taxon>
        <taxon>Pseudomonadota</taxon>
        <taxon>Gammaproteobacteria</taxon>
        <taxon>Alteromonadales</taxon>
        <taxon>Alteromonadaceae</taxon>
        <taxon>Alteromonas/Salinimonas group</taxon>
        <taxon>Alteromonas</taxon>
    </lineage>
</organism>
<evidence type="ECO:0000313" key="7">
    <source>
        <dbReference type="EMBL" id="MDO6578865.1"/>
    </source>
</evidence>
<dbReference type="PROSITE" id="PS51257">
    <property type="entry name" value="PROKAR_LIPOPROTEIN"/>
    <property type="match status" value="1"/>
</dbReference>